<dbReference type="SUPFAM" id="SSF110849">
    <property type="entry name" value="ParB/Sulfiredoxin"/>
    <property type="match status" value="1"/>
</dbReference>
<dbReference type="RefSeq" id="WP_342449894.1">
    <property type="nucleotide sequence ID" value="NZ_JAATIT010000001.1"/>
</dbReference>
<dbReference type="Gene3D" id="1.10.10.2830">
    <property type="match status" value="1"/>
</dbReference>
<dbReference type="InterPro" id="IPR003115">
    <property type="entry name" value="ParB_N"/>
</dbReference>
<dbReference type="GO" id="GO:0007059">
    <property type="term" value="P:chromosome segregation"/>
    <property type="evidence" value="ECO:0007669"/>
    <property type="project" value="TreeGrafter"/>
</dbReference>
<dbReference type="GO" id="GO:0005694">
    <property type="term" value="C:chromosome"/>
    <property type="evidence" value="ECO:0007669"/>
    <property type="project" value="TreeGrafter"/>
</dbReference>
<dbReference type="PANTHER" id="PTHR33375:SF7">
    <property type="entry name" value="CHROMOSOME 2-PARTITIONING PROTEIN PARB-RELATED"/>
    <property type="match status" value="1"/>
</dbReference>
<protein>
    <submittedName>
        <fullName evidence="3">ParB family chromosome partitioning protein</fullName>
    </submittedName>
</protein>
<sequence length="649" mass="70080">MASGRAVWSSLSSEARPAGRNPCGVLHCISACGAPCLHGGPLRSLSPPTPLSRGCGGLEEQRRDIMELKHIDIANLSVSSANMRGITKKPDLTNILPSVRARGILVPLIVRPGAEDGSYEIVAGKRRYHAALTVAEEQECIDPLPCAVVEAGDDAAALEASLIENIARLDPDEVNRCEAFTRLVREGRSVEAVGLTFGLTSLQVKRTLAIGNLLPRIRNLYRAEKIDVVTMRHLTLATKVQQRDWLDLVDCPEKHAPTGAQLKAWLFGGSAIATKAALFDLADYKGEIISDLFGEDRYFASADDFWTAQMAAIEDRADVYREAGWSEVVAMARGDYFNSWEHDRCPKKKGGKVFVSVSHRGEVAFHEGYITMKEARQRARGEPGADTPKPVRPEVSAALGNYIDLHRHAAVRASILSEPGVALRLMVAHTIVGSPLWRIDVERQRAASDAVAESVEVSASEAAFDAKRREVLTMLGFDPETPTVVGGYDGELGIAGLFVRLATLSDEAVMGILPVVMGETLAVASIEVDMVGQLLGTDMQTSWQDDAVLPDLIRDKQLLTAIVGEVAGADVAEANAGATAKVQRAILVDCLTGRNGREQVNGWLPKWFVFPPSGYTERGGIGCVERSGNIAKLAITPEIVEQPEMRQAA</sequence>
<dbReference type="GO" id="GO:0003677">
    <property type="term" value="F:DNA binding"/>
    <property type="evidence" value="ECO:0007669"/>
    <property type="project" value="InterPro"/>
</dbReference>
<feature type="domain" description="ParB-like N-terminal" evidence="2">
    <location>
        <begin position="69"/>
        <end position="166"/>
    </location>
</feature>
<organism evidence="3 4">
    <name type="scientific">Sphingopyxis italica</name>
    <dbReference type="NCBI Taxonomy" id="1129133"/>
    <lineage>
        <taxon>Bacteria</taxon>
        <taxon>Pseudomonadati</taxon>
        <taxon>Pseudomonadota</taxon>
        <taxon>Alphaproteobacteria</taxon>
        <taxon>Sphingomonadales</taxon>
        <taxon>Sphingomonadaceae</taxon>
        <taxon>Sphingopyxis</taxon>
    </lineage>
</organism>
<dbReference type="InterPro" id="IPR004437">
    <property type="entry name" value="ParB/RepB/Spo0J"/>
</dbReference>
<reference evidence="3 4" key="1">
    <citation type="submission" date="2020-03" db="EMBL/GenBank/DDBJ databases">
        <title>Genomic Encyclopedia of Type Strains, Phase IV (KMG-IV): sequencing the most valuable type-strain genomes for metagenomic binning, comparative biology and taxonomic classification.</title>
        <authorList>
            <person name="Goeker M."/>
        </authorList>
    </citation>
    <scope>NUCLEOTIDE SEQUENCE [LARGE SCALE GENOMIC DNA]</scope>
    <source>
        <strain evidence="3 4">DSM 25229</strain>
    </source>
</reference>
<dbReference type="Pfam" id="PF02195">
    <property type="entry name" value="ParB_N"/>
    <property type="match status" value="1"/>
</dbReference>
<dbReference type="CDD" id="cd16406">
    <property type="entry name" value="ParB_N_like"/>
    <property type="match status" value="1"/>
</dbReference>
<dbReference type="Proteomes" id="UP000535078">
    <property type="component" value="Unassembled WGS sequence"/>
</dbReference>
<evidence type="ECO:0000313" key="3">
    <source>
        <dbReference type="EMBL" id="NJB88984.1"/>
    </source>
</evidence>
<dbReference type="InterPro" id="IPR050336">
    <property type="entry name" value="Chromosome_partition/occlusion"/>
</dbReference>
<dbReference type="EMBL" id="JAATIT010000001">
    <property type="protein sequence ID" value="NJB88984.1"/>
    <property type="molecule type" value="Genomic_DNA"/>
</dbReference>
<dbReference type="Gene3D" id="3.90.1530.30">
    <property type="match status" value="1"/>
</dbReference>
<dbReference type="SMART" id="SM00470">
    <property type="entry name" value="ParB"/>
    <property type="match status" value="1"/>
</dbReference>
<dbReference type="SUPFAM" id="SSF109709">
    <property type="entry name" value="KorB DNA-binding domain-like"/>
    <property type="match status" value="1"/>
</dbReference>
<evidence type="ECO:0000256" key="1">
    <source>
        <dbReference type="ARBA" id="ARBA00006295"/>
    </source>
</evidence>
<keyword evidence="4" id="KW-1185">Reference proteome</keyword>
<accession>A0A7X6B880</accession>
<dbReference type="PANTHER" id="PTHR33375">
    <property type="entry name" value="CHROMOSOME-PARTITIONING PROTEIN PARB-RELATED"/>
    <property type="match status" value="1"/>
</dbReference>
<comment type="similarity">
    <text evidence="1">Belongs to the ParB family.</text>
</comment>
<name>A0A7X6B880_9SPHN</name>
<proteinExistence type="inferred from homology"/>
<evidence type="ECO:0000313" key="4">
    <source>
        <dbReference type="Proteomes" id="UP000535078"/>
    </source>
</evidence>
<dbReference type="NCBIfam" id="TIGR00180">
    <property type="entry name" value="parB_part"/>
    <property type="match status" value="1"/>
</dbReference>
<comment type="caution">
    <text evidence="3">The sequence shown here is derived from an EMBL/GenBank/DDBJ whole genome shotgun (WGS) entry which is preliminary data.</text>
</comment>
<dbReference type="InterPro" id="IPR036086">
    <property type="entry name" value="ParB/Sulfiredoxin_sf"/>
</dbReference>
<dbReference type="AlphaFoldDB" id="A0A7X6B880"/>
<evidence type="ECO:0000259" key="2">
    <source>
        <dbReference type="SMART" id="SM00470"/>
    </source>
</evidence>
<gene>
    <name evidence="3" type="ORF">GGR90_001136</name>
</gene>